<comment type="caution">
    <text evidence="1">The sequence shown here is derived from an EMBL/GenBank/DDBJ whole genome shotgun (WGS) entry which is preliminary data.</text>
</comment>
<dbReference type="Proteomes" id="UP001274896">
    <property type="component" value="Unassembled WGS sequence"/>
</dbReference>
<accession>A0AAE0PQ27</accession>
<reference evidence="1" key="1">
    <citation type="submission" date="2023-06" db="EMBL/GenBank/DDBJ databases">
        <title>Male Hemibagrus guttatus genome.</title>
        <authorList>
            <person name="Bian C."/>
        </authorList>
    </citation>
    <scope>NUCLEOTIDE SEQUENCE</scope>
    <source>
        <strain evidence="1">Male_cb2023</strain>
        <tissue evidence="1">Muscle</tissue>
    </source>
</reference>
<sequence length="191" mass="21577">MSLSLGHLQKDATTPGRKGNLTGSARKVKDNAADWHNLILKWERLSDEGSTNATKIVNFRLSKELTFCLNWKKIVSSEKGICELETFPVWREWKTNATVSYLVHKAFWSPSCCQISSEPTRHGLHKTSVGVLCGTKMLAADSLILDQLTDLAELLFTQPPQFYYDPAALASTLRPLLRQRVQKMMDILEKL</sequence>
<name>A0AAE0PQ27_9TELE</name>
<gene>
    <name evidence="1" type="ORF">QTP70_021854</name>
</gene>
<dbReference type="InterPro" id="IPR023250">
    <property type="entry name" value="Cyclin-dep_Kinase_2_interact"/>
</dbReference>
<dbReference type="PRINTS" id="PR02040">
    <property type="entry name" value="CDK2IP"/>
</dbReference>
<evidence type="ECO:0000313" key="1">
    <source>
        <dbReference type="EMBL" id="KAK3506139.1"/>
    </source>
</evidence>
<organism evidence="1 2">
    <name type="scientific">Hemibagrus guttatus</name>
    <dbReference type="NCBI Taxonomy" id="175788"/>
    <lineage>
        <taxon>Eukaryota</taxon>
        <taxon>Metazoa</taxon>
        <taxon>Chordata</taxon>
        <taxon>Craniata</taxon>
        <taxon>Vertebrata</taxon>
        <taxon>Euteleostomi</taxon>
        <taxon>Actinopterygii</taxon>
        <taxon>Neopterygii</taxon>
        <taxon>Teleostei</taxon>
        <taxon>Ostariophysi</taxon>
        <taxon>Siluriformes</taxon>
        <taxon>Bagridae</taxon>
        <taxon>Hemibagrus</taxon>
    </lineage>
</organism>
<dbReference type="EMBL" id="JAUCMX010000141">
    <property type="protein sequence ID" value="KAK3506139.1"/>
    <property type="molecule type" value="Genomic_DNA"/>
</dbReference>
<protein>
    <submittedName>
        <fullName evidence="1">Uncharacterized protein</fullName>
    </submittedName>
</protein>
<proteinExistence type="predicted"/>
<keyword evidence="2" id="KW-1185">Reference proteome</keyword>
<evidence type="ECO:0000313" key="2">
    <source>
        <dbReference type="Proteomes" id="UP001274896"/>
    </source>
</evidence>
<dbReference type="AlphaFoldDB" id="A0AAE0PQ27"/>